<protein>
    <submittedName>
        <fullName evidence="1">Unannotated protein</fullName>
    </submittedName>
</protein>
<name>A0A6J6MYS4_9ZZZZ</name>
<reference evidence="1" key="1">
    <citation type="submission" date="2020-05" db="EMBL/GenBank/DDBJ databases">
        <authorList>
            <person name="Chiriac C."/>
            <person name="Salcher M."/>
            <person name="Ghai R."/>
            <person name="Kavagutti S V."/>
        </authorList>
    </citation>
    <scope>NUCLEOTIDE SEQUENCE</scope>
</reference>
<gene>
    <name evidence="1" type="ORF">UFOPK2370_00018</name>
</gene>
<dbReference type="EMBL" id="CAEZXK010000001">
    <property type="protein sequence ID" value="CAB4677655.1"/>
    <property type="molecule type" value="Genomic_DNA"/>
</dbReference>
<sequence>MATKKPAETFTAEEKAAMRARAKELKANASKEAALKEVQAAYKKMSPADREIGEKLHALVKKTAPQLWAKTWYGMPAFANDEGKAILFYQDAGKFKTRYSTIGFNEQANLDDGALWATSFAIIKWTGAVEKQLAALIKKSVS</sequence>
<accession>A0A6J6MYS4</accession>
<proteinExistence type="predicted"/>
<organism evidence="1">
    <name type="scientific">freshwater metagenome</name>
    <dbReference type="NCBI Taxonomy" id="449393"/>
    <lineage>
        <taxon>unclassified sequences</taxon>
        <taxon>metagenomes</taxon>
        <taxon>ecological metagenomes</taxon>
    </lineage>
</organism>
<evidence type="ECO:0000313" key="1">
    <source>
        <dbReference type="EMBL" id="CAB4677655.1"/>
    </source>
</evidence>
<dbReference type="SUPFAM" id="SSF159888">
    <property type="entry name" value="YdhG-like"/>
    <property type="match status" value="1"/>
</dbReference>
<dbReference type="AlphaFoldDB" id="A0A6J6MYS4"/>